<protein>
    <recommendedName>
        <fullName evidence="1">FCH domain-containing protein</fullName>
    </recommendedName>
</protein>
<dbReference type="RefSeq" id="XP_007329658.1">
    <property type="nucleotide sequence ID" value="XM_007329596.1"/>
</dbReference>
<dbReference type="FunCoup" id="K5X7F7">
    <property type="interactions" value="91"/>
</dbReference>
<organism evidence="2 3">
    <name type="scientific">Agaricus bisporus var. burnettii (strain JB137-S8 / ATCC MYA-4627 / FGSC 10392)</name>
    <name type="common">White button mushroom</name>
    <dbReference type="NCBI Taxonomy" id="597362"/>
    <lineage>
        <taxon>Eukaryota</taxon>
        <taxon>Fungi</taxon>
        <taxon>Dikarya</taxon>
        <taxon>Basidiomycota</taxon>
        <taxon>Agaricomycotina</taxon>
        <taxon>Agaricomycetes</taxon>
        <taxon>Agaricomycetidae</taxon>
        <taxon>Agaricales</taxon>
        <taxon>Agaricineae</taxon>
        <taxon>Agaricaceae</taxon>
        <taxon>Agaricus</taxon>
    </lineage>
</organism>
<dbReference type="GeneID" id="18829327"/>
<dbReference type="AlphaFoldDB" id="K5X7F7"/>
<dbReference type="Proteomes" id="UP000008493">
    <property type="component" value="Unassembled WGS sequence"/>
</dbReference>
<dbReference type="KEGG" id="abp:AGABI1DRAFT39696"/>
<dbReference type="PANTHER" id="PTHR15735">
    <property type="entry name" value="FCH AND DOUBLE SH3 DOMAINS PROTEIN"/>
    <property type="match status" value="1"/>
</dbReference>
<dbReference type="eggNOG" id="KOG3565">
    <property type="taxonomic scope" value="Eukaryota"/>
</dbReference>
<dbReference type="OMA" id="DATHEHQ"/>
<dbReference type="InParanoid" id="K5X7F7"/>
<dbReference type="GO" id="GO:0030833">
    <property type="term" value="P:regulation of actin filament polymerization"/>
    <property type="evidence" value="ECO:0007669"/>
    <property type="project" value="TreeGrafter"/>
</dbReference>
<dbReference type="STRING" id="597362.K5X7F7"/>
<accession>K5X7F7</accession>
<dbReference type="InterPro" id="IPR027267">
    <property type="entry name" value="AH/BAR_dom_sf"/>
</dbReference>
<dbReference type="Pfam" id="PF00611">
    <property type="entry name" value="FCH"/>
    <property type="match status" value="1"/>
</dbReference>
<gene>
    <name evidence="2" type="ORF">AGABI1DRAFT_39696</name>
</gene>
<proteinExistence type="predicted"/>
<evidence type="ECO:0000313" key="2">
    <source>
        <dbReference type="EMBL" id="EKM79108.1"/>
    </source>
</evidence>
<dbReference type="SMART" id="SM00055">
    <property type="entry name" value="FCH"/>
    <property type="match status" value="1"/>
</dbReference>
<dbReference type="HOGENOM" id="CLU_758912_0_0_1"/>
<dbReference type="OrthoDB" id="8783038at2759"/>
<reference evidence="3" key="1">
    <citation type="journal article" date="2012" name="Proc. Natl. Acad. Sci. U.S.A.">
        <title>Genome sequence of the button mushroom Agaricus bisporus reveals mechanisms governing adaptation to a humic-rich ecological niche.</title>
        <authorList>
            <person name="Morin E."/>
            <person name="Kohler A."/>
            <person name="Baker A.R."/>
            <person name="Foulongne-Oriol M."/>
            <person name="Lombard V."/>
            <person name="Nagy L.G."/>
            <person name="Ohm R.A."/>
            <person name="Patyshakuliyeva A."/>
            <person name="Brun A."/>
            <person name="Aerts A.L."/>
            <person name="Bailey A.M."/>
            <person name="Billette C."/>
            <person name="Coutinho P.M."/>
            <person name="Deakin G."/>
            <person name="Doddapaneni H."/>
            <person name="Floudas D."/>
            <person name="Grimwood J."/>
            <person name="Hilden K."/>
            <person name="Kuees U."/>
            <person name="LaButti K.M."/>
            <person name="Lapidus A."/>
            <person name="Lindquist E.A."/>
            <person name="Lucas S.M."/>
            <person name="Murat C."/>
            <person name="Riley R.W."/>
            <person name="Salamov A.A."/>
            <person name="Schmutz J."/>
            <person name="Subramanian V."/>
            <person name="Woesten H.A.B."/>
            <person name="Xu J."/>
            <person name="Eastwood D.C."/>
            <person name="Foster G.D."/>
            <person name="Sonnenberg A.S."/>
            <person name="Cullen D."/>
            <person name="de Vries R.P."/>
            <person name="Lundell T."/>
            <person name="Hibbett D.S."/>
            <person name="Henrissat B."/>
            <person name="Burton K.S."/>
            <person name="Kerrigan R.W."/>
            <person name="Challen M.P."/>
            <person name="Grigoriev I.V."/>
            <person name="Martin F."/>
        </authorList>
    </citation>
    <scope>NUCLEOTIDE SEQUENCE [LARGE SCALE GENOMIC DNA]</scope>
    <source>
        <strain evidence="3">JB137-S8 / ATCC MYA-4627 / FGSC 10392</strain>
    </source>
</reference>
<dbReference type="SUPFAM" id="SSF103657">
    <property type="entry name" value="BAR/IMD domain-like"/>
    <property type="match status" value="2"/>
</dbReference>
<name>K5X7F7_AGABU</name>
<dbReference type="InterPro" id="IPR001060">
    <property type="entry name" value="FCH_dom"/>
</dbReference>
<evidence type="ECO:0000313" key="3">
    <source>
        <dbReference type="Proteomes" id="UP000008493"/>
    </source>
</evidence>
<keyword evidence="3" id="KW-1185">Reference proteome</keyword>
<dbReference type="PANTHER" id="PTHR15735:SF21">
    <property type="entry name" value="PROTEIN NERVOUS WRECK"/>
    <property type="match status" value="1"/>
</dbReference>
<sequence length="374" mass="42500">MAAEPDQSYGNTLPDQVERIGLLYEAHLELISDVRELYQSRTAIEREYAAKLQNLSKKAAEKKAKMEARFILGEDPTRSWDVTTLKRNTLGKAYEALITSIVDATHEHQSIADSLSTQVIDVLRTLEKRCNDTKKKANLIPIVLHIISTAVANKVKDKFYTTDMPNSSNTFTERLQTQLVERFVKILLFAHRLQLGHLDNLKEKLSNVEAKISQVQPMEDQLLFIEHNIRPFTLPDDWKYEPCTLHYDTDAMSTEPAPKIWLQNKLNRSRTKAQELAPLILLKETEFNHLSKKLQTNIADHPVGPVDDIVDSYLDAQHELSYYHTSRTILEAEIETIVAAIGDDMGGQNPHVFKSSSFSIPTQCGYCEVLGEIL</sequence>
<feature type="domain" description="FCH" evidence="1">
    <location>
        <begin position="7"/>
        <end position="115"/>
    </location>
</feature>
<dbReference type="EMBL" id="JH971390">
    <property type="protein sequence ID" value="EKM79108.1"/>
    <property type="molecule type" value="Genomic_DNA"/>
</dbReference>
<evidence type="ECO:0000259" key="1">
    <source>
        <dbReference type="SMART" id="SM00055"/>
    </source>
</evidence>
<dbReference type="Gene3D" id="1.20.1270.60">
    <property type="entry name" value="Arfaptin homology (AH) domain/BAR domain"/>
    <property type="match status" value="2"/>
</dbReference>